<protein>
    <recommendedName>
        <fullName evidence="9">Glycosyltransferase RgtA/B/C/D-like domain-containing protein</fullName>
    </recommendedName>
</protein>
<feature type="transmembrane region" description="Helical" evidence="8">
    <location>
        <begin position="164"/>
        <end position="195"/>
    </location>
</feature>
<evidence type="ECO:0000259" key="9">
    <source>
        <dbReference type="Pfam" id="PF13231"/>
    </source>
</evidence>
<evidence type="ECO:0000256" key="7">
    <source>
        <dbReference type="ARBA" id="ARBA00023136"/>
    </source>
</evidence>
<dbReference type="Pfam" id="PF13231">
    <property type="entry name" value="PMT_2"/>
    <property type="match status" value="1"/>
</dbReference>
<keyword evidence="7 8" id="KW-0472">Membrane</keyword>
<dbReference type="GO" id="GO:0005886">
    <property type="term" value="C:plasma membrane"/>
    <property type="evidence" value="ECO:0007669"/>
    <property type="project" value="UniProtKB-SubCell"/>
</dbReference>
<organism evidence="10 11">
    <name type="scientific">Cellulomonas xylanilytica</name>
    <dbReference type="NCBI Taxonomy" id="233583"/>
    <lineage>
        <taxon>Bacteria</taxon>
        <taxon>Bacillati</taxon>
        <taxon>Actinomycetota</taxon>
        <taxon>Actinomycetes</taxon>
        <taxon>Micrococcales</taxon>
        <taxon>Cellulomonadaceae</taxon>
        <taxon>Cellulomonas</taxon>
    </lineage>
</organism>
<feature type="transmembrane region" description="Helical" evidence="8">
    <location>
        <begin position="333"/>
        <end position="355"/>
    </location>
</feature>
<dbReference type="PANTHER" id="PTHR33908">
    <property type="entry name" value="MANNOSYLTRANSFERASE YKCB-RELATED"/>
    <property type="match status" value="1"/>
</dbReference>
<feature type="transmembrane region" description="Helical" evidence="8">
    <location>
        <begin position="253"/>
        <end position="274"/>
    </location>
</feature>
<feature type="transmembrane region" description="Helical" evidence="8">
    <location>
        <begin position="207"/>
        <end position="225"/>
    </location>
</feature>
<keyword evidence="6 8" id="KW-1133">Transmembrane helix</keyword>
<keyword evidence="3" id="KW-0328">Glycosyltransferase</keyword>
<feature type="transmembrane region" description="Helical" evidence="8">
    <location>
        <begin position="117"/>
        <end position="136"/>
    </location>
</feature>
<evidence type="ECO:0000256" key="6">
    <source>
        <dbReference type="ARBA" id="ARBA00022989"/>
    </source>
</evidence>
<proteinExistence type="predicted"/>
<feature type="transmembrane region" description="Helical" evidence="8">
    <location>
        <begin position="281"/>
        <end position="300"/>
    </location>
</feature>
<feature type="domain" description="Glycosyltransferase RgtA/B/C/D-like" evidence="9">
    <location>
        <begin position="64"/>
        <end position="225"/>
    </location>
</feature>
<keyword evidence="4" id="KW-0808">Transferase</keyword>
<feature type="transmembrane region" description="Helical" evidence="8">
    <location>
        <begin position="20"/>
        <end position="38"/>
    </location>
</feature>
<evidence type="ECO:0000256" key="3">
    <source>
        <dbReference type="ARBA" id="ARBA00022676"/>
    </source>
</evidence>
<keyword evidence="11" id="KW-1185">Reference proteome</keyword>
<keyword evidence="2" id="KW-1003">Cell membrane</keyword>
<dbReference type="GO" id="GO:0016763">
    <property type="term" value="F:pentosyltransferase activity"/>
    <property type="evidence" value="ECO:0007669"/>
    <property type="project" value="TreeGrafter"/>
</dbReference>
<comment type="caution">
    <text evidence="10">The sequence shown here is derived from an EMBL/GenBank/DDBJ whole genome shotgun (WGS) entry which is preliminary data.</text>
</comment>
<accession>A0A510V2S4</accession>
<reference evidence="10 11" key="1">
    <citation type="submission" date="2019-07" db="EMBL/GenBank/DDBJ databases">
        <title>Whole genome shotgun sequence of Cellulomonas xylanilytica NBRC 101102.</title>
        <authorList>
            <person name="Hosoyama A."/>
            <person name="Uohara A."/>
            <person name="Ohji S."/>
            <person name="Ichikawa N."/>
        </authorList>
    </citation>
    <scope>NUCLEOTIDE SEQUENCE [LARGE SCALE GENOMIC DNA]</scope>
    <source>
        <strain evidence="10 11">NBRC 101102</strain>
    </source>
</reference>
<evidence type="ECO:0000256" key="5">
    <source>
        <dbReference type="ARBA" id="ARBA00022692"/>
    </source>
</evidence>
<dbReference type="RefSeq" id="WP_186813281.1">
    <property type="nucleotide sequence ID" value="NZ_BJUB01000002.1"/>
</dbReference>
<feature type="transmembrane region" description="Helical" evidence="8">
    <location>
        <begin position="143"/>
        <end position="158"/>
    </location>
</feature>
<evidence type="ECO:0000256" key="2">
    <source>
        <dbReference type="ARBA" id="ARBA00022475"/>
    </source>
</evidence>
<evidence type="ECO:0000256" key="4">
    <source>
        <dbReference type="ARBA" id="ARBA00022679"/>
    </source>
</evidence>
<feature type="transmembrane region" description="Helical" evidence="8">
    <location>
        <begin position="84"/>
        <end position="105"/>
    </location>
</feature>
<dbReference type="Proteomes" id="UP000321118">
    <property type="component" value="Unassembled WGS sequence"/>
</dbReference>
<comment type="subcellular location">
    <subcellularLocation>
        <location evidence="1">Cell membrane</location>
        <topology evidence="1">Multi-pass membrane protein</topology>
    </subcellularLocation>
</comment>
<evidence type="ECO:0000256" key="8">
    <source>
        <dbReference type="SAM" id="Phobius"/>
    </source>
</evidence>
<name>A0A510V2S4_9CELL</name>
<evidence type="ECO:0000256" key="1">
    <source>
        <dbReference type="ARBA" id="ARBA00004651"/>
    </source>
</evidence>
<dbReference type="PANTHER" id="PTHR33908:SF11">
    <property type="entry name" value="MEMBRANE PROTEIN"/>
    <property type="match status" value="1"/>
</dbReference>
<evidence type="ECO:0000313" key="11">
    <source>
        <dbReference type="Proteomes" id="UP000321118"/>
    </source>
</evidence>
<dbReference type="GO" id="GO:0009103">
    <property type="term" value="P:lipopolysaccharide biosynthetic process"/>
    <property type="evidence" value="ECO:0007669"/>
    <property type="project" value="UniProtKB-ARBA"/>
</dbReference>
<dbReference type="InterPro" id="IPR038731">
    <property type="entry name" value="RgtA/B/C-like"/>
</dbReference>
<dbReference type="EMBL" id="BJUB01000002">
    <property type="protein sequence ID" value="GEK20151.1"/>
    <property type="molecule type" value="Genomic_DNA"/>
</dbReference>
<keyword evidence="5 8" id="KW-0812">Transmembrane</keyword>
<dbReference type="InterPro" id="IPR050297">
    <property type="entry name" value="LipidA_mod_glycosyltrf_83"/>
</dbReference>
<gene>
    <name evidence="10" type="ORF">CXY01_06710</name>
</gene>
<evidence type="ECO:0000313" key="10">
    <source>
        <dbReference type="EMBL" id="GEK20151.1"/>
    </source>
</evidence>
<sequence length="496" mass="52175">MVVADVDRRRGASPAVAPFATLWVLGTAGALLAVLVALSGRYGPHRDELYFVAAGRHLAWGYPDQPPLTPLVARVMDLVAPGSLVALHLPSALAAAAVVVLAALTARELGGRTGAQVLTAVATGTGVVVVTLGHILSTTTIDTLFWVAIVYVVLRTLSRDAPRGWLLVGLLGGIGLLDKHLVGFLLGAVVVGVALTPQVRHHLRSPWAWAGVGLALLLWLPNLLWQAAHGWPQLELAADIRDEYSGVGPRLEFVGLLLVQYSPVAAVLWVYGLVRLLRVPALVRAKPLAWAFLVLVVAFLVTGGKAYYVVGAVPVLLAAGACGLQERWSRRGLVVTGAVLALGAFVAWPAALPLLPERTFGASVYPEINGDQAEMIGWPELVATVGRAVDDSGAVLVVTASYGEAGALEWYGSDVPVHSGHNGYAAWGPPDADLVRPVVLVGYEDAPAWAVGCRSVAVVDNGVDVDNEEQGGVVQVCDGPRETWADVWDEVSHLDA</sequence>
<dbReference type="AlphaFoldDB" id="A0A510V2S4"/>